<reference evidence="1 2" key="1">
    <citation type="journal article" date="2019" name="Environ. Microbiol.">
        <title>Species interactions and distinct microbial communities in high Arctic permafrost affected cryosols are associated with the CH4 and CO2 gas fluxes.</title>
        <authorList>
            <person name="Altshuler I."/>
            <person name="Hamel J."/>
            <person name="Turney S."/>
            <person name="Magnuson E."/>
            <person name="Levesque R."/>
            <person name="Greer C."/>
            <person name="Whyte L.G."/>
        </authorList>
    </citation>
    <scope>NUCLEOTIDE SEQUENCE [LARGE SCALE GENOMIC DNA]</scope>
    <source>
        <strain evidence="1 2">S9.3A</strain>
    </source>
</reference>
<proteinExistence type="predicted"/>
<dbReference type="Proteomes" id="UP000317722">
    <property type="component" value="Unassembled WGS sequence"/>
</dbReference>
<dbReference type="AlphaFoldDB" id="A0A502CXP6"/>
<sequence length="193" mass="20686">MRVPRPNRAQLGAGALVLAALSVGRVVTEWLPEDPSPVRAFERTTTLDREVHLRYGNLRVTEVDGGKQLATSTSAMLSPGLWVTAHVDFTPTVDKVGPAYAELRDGEGRVLTRGSRNVLECKVINPGISGHCLVAFEVDPTALAGSHLALTVNVNDQRGDDMAVVDLGITPAQVATWKARTTPVELLMPKDAT</sequence>
<accession>A0A502CXP6</accession>
<dbReference type="EMBL" id="RCZM01000002">
    <property type="protein sequence ID" value="TPG18037.1"/>
    <property type="molecule type" value="Genomic_DNA"/>
</dbReference>
<keyword evidence="2" id="KW-1185">Reference proteome</keyword>
<evidence type="ECO:0000313" key="2">
    <source>
        <dbReference type="Proteomes" id="UP000317722"/>
    </source>
</evidence>
<protein>
    <submittedName>
        <fullName evidence="1">Uncharacterized protein</fullName>
    </submittedName>
</protein>
<evidence type="ECO:0000313" key="1">
    <source>
        <dbReference type="EMBL" id="TPG18037.1"/>
    </source>
</evidence>
<dbReference type="OrthoDB" id="4842873at2"/>
<comment type="caution">
    <text evidence="1">The sequence shown here is derived from an EMBL/GenBank/DDBJ whole genome shotgun (WGS) entry which is preliminary data.</text>
</comment>
<organism evidence="1 2">
    <name type="scientific">Pedococcus bigeumensis</name>
    <dbReference type="NCBI Taxonomy" id="433644"/>
    <lineage>
        <taxon>Bacteria</taxon>
        <taxon>Bacillati</taxon>
        <taxon>Actinomycetota</taxon>
        <taxon>Actinomycetes</taxon>
        <taxon>Micrococcales</taxon>
        <taxon>Intrasporangiaceae</taxon>
        <taxon>Pedococcus</taxon>
    </lineage>
</organism>
<dbReference type="RefSeq" id="WP_140737852.1">
    <property type="nucleotide sequence ID" value="NZ_RCZM01000002.1"/>
</dbReference>
<name>A0A502CXP6_9MICO</name>
<gene>
    <name evidence="1" type="ORF">EAH86_06395</name>
</gene>